<dbReference type="EMBL" id="FPBH01000003">
    <property type="protein sequence ID" value="SFT74278.1"/>
    <property type="molecule type" value="Genomic_DNA"/>
</dbReference>
<name>A0A1I7AHB2_9BURK</name>
<reference evidence="1 2" key="1">
    <citation type="submission" date="2016-10" db="EMBL/GenBank/DDBJ databases">
        <authorList>
            <person name="de Groot N.N."/>
        </authorList>
    </citation>
    <scope>NUCLEOTIDE SEQUENCE [LARGE SCALE GENOMIC DNA]</scope>
    <source>
        <strain evidence="1 2">LMG 27731</strain>
    </source>
</reference>
<protein>
    <submittedName>
        <fullName evidence="1">Uncharacterized protein</fullName>
    </submittedName>
</protein>
<evidence type="ECO:0000313" key="2">
    <source>
        <dbReference type="Proteomes" id="UP000198844"/>
    </source>
</evidence>
<gene>
    <name evidence="1" type="ORF">SAMN05192563_1003376</name>
</gene>
<evidence type="ECO:0000313" key="1">
    <source>
        <dbReference type="EMBL" id="SFT74278.1"/>
    </source>
</evidence>
<dbReference type="AlphaFoldDB" id="A0A1I7AHB2"/>
<accession>A0A1I7AHB2</accession>
<sequence length="73" mass="8140">MPDERRTHVLSLSYAASPCGSNQLKRFDRIAEASVLSNGSSEAAPTFTRFIRCLLHSIARKQRSMRCASISRV</sequence>
<proteinExistence type="predicted"/>
<dbReference type="Proteomes" id="UP000198844">
    <property type="component" value="Unassembled WGS sequence"/>
</dbReference>
<organism evidence="1 2">
    <name type="scientific">Paraburkholderia aspalathi</name>
    <dbReference type="NCBI Taxonomy" id="1324617"/>
    <lineage>
        <taxon>Bacteria</taxon>
        <taxon>Pseudomonadati</taxon>
        <taxon>Pseudomonadota</taxon>
        <taxon>Betaproteobacteria</taxon>
        <taxon>Burkholderiales</taxon>
        <taxon>Burkholderiaceae</taxon>
        <taxon>Paraburkholderia</taxon>
    </lineage>
</organism>